<evidence type="ECO:0000259" key="2">
    <source>
        <dbReference type="PROSITE" id="PS51123"/>
    </source>
</evidence>
<dbReference type="CDD" id="cd07185">
    <property type="entry name" value="OmpA_C-like"/>
    <property type="match status" value="1"/>
</dbReference>
<reference evidence="4" key="1">
    <citation type="submission" date="2016-10" db="EMBL/GenBank/DDBJ databases">
        <authorList>
            <person name="Varghese N."/>
            <person name="Submissions S."/>
        </authorList>
    </citation>
    <scope>NUCLEOTIDE SEQUENCE [LARGE SCALE GENOMIC DNA]</scope>
    <source>
        <strain evidence="4">DSM 19083</strain>
    </source>
</reference>
<keyword evidence="4" id="KW-1185">Reference proteome</keyword>
<dbReference type="Gene3D" id="3.30.1330.60">
    <property type="entry name" value="OmpA-like domain"/>
    <property type="match status" value="1"/>
</dbReference>
<dbReference type="PANTHER" id="PTHR30329">
    <property type="entry name" value="STATOR ELEMENT OF FLAGELLAR MOTOR COMPLEX"/>
    <property type="match status" value="1"/>
</dbReference>
<dbReference type="RefSeq" id="WP_229828508.1">
    <property type="nucleotide sequence ID" value="NZ_BNAN01000002.1"/>
</dbReference>
<dbReference type="Pfam" id="PF00691">
    <property type="entry name" value="OmpA"/>
    <property type="match status" value="1"/>
</dbReference>
<feature type="domain" description="OmpA-like" evidence="2">
    <location>
        <begin position="88"/>
        <end position="227"/>
    </location>
</feature>
<dbReference type="PANTHER" id="PTHR30329:SF20">
    <property type="entry name" value="EXPORTED PROTEIN"/>
    <property type="match status" value="1"/>
</dbReference>
<evidence type="ECO:0000313" key="3">
    <source>
        <dbReference type="EMBL" id="SFF11007.1"/>
    </source>
</evidence>
<proteinExistence type="predicted"/>
<dbReference type="SUPFAM" id="SSF103088">
    <property type="entry name" value="OmpA-like"/>
    <property type="match status" value="1"/>
</dbReference>
<keyword evidence="3" id="KW-0966">Cell projection</keyword>
<name>A0A1I2G1W9_9MICO</name>
<evidence type="ECO:0000256" key="1">
    <source>
        <dbReference type="PROSITE-ProRule" id="PRU00473"/>
    </source>
</evidence>
<dbReference type="GO" id="GO:0016020">
    <property type="term" value="C:membrane"/>
    <property type="evidence" value="ECO:0007669"/>
    <property type="project" value="UniProtKB-UniRule"/>
</dbReference>
<organism evidence="3 4">
    <name type="scientific">Flavimobilis marinus</name>
    <dbReference type="NCBI Taxonomy" id="285351"/>
    <lineage>
        <taxon>Bacteria</taxon>
        <taxon>Bacillati</taxon>
        <taxon>Actinomycetota</taxon>
        <taxon>Actinomycetes</taxon>
        <taxon>Micrococcales</taxon>
        <taxon>Jonesiaceae</taxon>
        <taxon>Flavimobilis</taxon>
    </lineage>
</organism>
<keyword evidence="3" id="KW-0969">Cilium</keyword>
<protein>
    <submittedName>
        <fullName evidence="3">Flagellar motor protein MotB</fullName>
    </submittedName>
</protein>
<gene>
    <name evidence="3" type="ORF">SAMN04488035_1647</name>
</gene>
<dbReference type="STRING" id="285351.SAMN04488035_1647"/>
<keyword evidence="3" id="KW-0282">Flagellum</keyword>
<dbReference type="InterPro" id="IPR006665">
    <property type="entry name" value="OmpA-like"/>
</dbReference>
<keyword evidence="1" id="KW-0472">Membrane</keyword>
<sequence>MWISFSDLMTALLAVFMLAAVALVFTLTQEQDALAEVRIEAEAAKARGDRFDDLLGTLGTSERVRSEMVLEVQRALAERGIEVEVDPASSVIRVPVDLLGFESGSSDIQPRYRSSALEIGEVIAEVLTTDERYKQLDTVFVEGHTDDVPMEGLHGGNWGLSANRAISLWRLWEDDLRVDLGELAGPTGERLFSVSGYADTRPVSTGKKSESSRAANRRIDIRFTEHKLSQEDLSELRDGTDEAP</sequence>
<dbReference type="PROSITE" id="PS51123">
    <property type="entry name" value="OMPA_2"/>
    <property type="match status" value="1"/>
</dbReference>
<accession>A0A1I2G1W9</accession>
<dbReference type="InterPro" id="IPR036737">
    <property type="entry name" value="OmpA-like_sf"/>
</dbReference>
<dbReference type="Proteomes" id="UP000198520">
    <property type="component" value="Unassembled WGS sequence"/>
</dbReference>
<dbReference type="InterPro" id="IPR050330">
    <property type="entry name" value="Bact_OuterMem_StrucFunc"/>
</dbReference>
<dbReference type="AlphaFoldDB" id="A0A1I2G1W9"/>
<dbReference type="EMBL" id="FONZ01000002">
    <property type="protein sequence ID" value="SFF11007.1"/>
    <property type="molecule type" value="Genomic_DNA"/>
</dbReference>
<evidence type="ECO:0000313" key="4">
    <source>
        <dbReference type="Proteomes" id="UP000198520"/>
    </source>
</evidence>